<feature type="region of interest" description="Disordered" evidence="1">
    <location>
        <begin position="38"/>
        <end position="59"/>
    </location>
</feature>
<evidence type="ECO:0008006" key="4">
    <source>
        <dbReference type="Google" id="ProtNLM"/>
    </source>
</evidence>
<comment type="caution">
    <text evidence="2">The sequence shown here is derived from an EMBL/GenBank/DDBJ whole genome shotgun (WGS) entry which is preliminary data.</text>
</comment>
<evidence type="ECO:0000313" key="2">
    <source>
        <dbReference type="EMBL" id="RKF08594.1"/>
    </source>
</evidence>
<dbReference type="RefSeq" id="WP_109766853.1">
    <property type="nucleotide sequence ID" value="NZ_CP159474.1"/>
</dbReference>
<dbReference type="AlphaFoldDB" id="A0A3A8APN4"/>
<proteinExistence type="predicted"/>
<dbReference type="Proteomes" id="UP000246132">
    <property type="component" value="Unassembled WGS sequence"/>
</dbReference>
<organism evidence="2 3">
    <name type="scientific">Oceaniradius stylonematis</name>
    <dbReference type="NCBI Taxonomy" id="2184161"/>
    <lineage>
        <taxon>Bacteria</taxon>
        <taxon>Pseudomonadati</taxon>
        <taxon>Pseudomonadota</taxon>
        <taxon>Alphaproteobacteria</taxon>
        <taxon>Hyphomicrobiales</taxon>
        <taxon>Ahrensiaceae</taxon>
        <taxon>Oceaniradius</taxon>
    </lineage>
</organism>
<accession>A0A3A8APN4</accession>
<protein>
    <recommendedName>
        <fullName evidence="4">Transcription elongation factor</fullName>
    </recommendedName>
</protein>
<evidence type="ECO:0000313" key="3">
    <source>
        <dbReference type="Proteomes" id="UP000246132"/>
    </source>
</evidence>
<sequence>MNKSAVKETMLALSEAELEHAREHYEQFLASARLDRSEPIETDERAQAETASELAEAFEQPVHDYETKIDRLRAIDFSPKSEVGEGAIVTVGGRHFVIAVSTARFQHEGVELIGISTQAPIYKAMEGKEAGDDFTFNGRTLEIEEVA</sequence>
<name>A0A3A8APN4_9HYPH</name>
<reference evidence="2 3" key="1">
    <citation type="journal article" date="2018" name="Int. J. Syst. Bacteriol.">
        <title>Oceaniradius stylonemae gen. nov., sp. nov., isolated from a red alga, Stylonema cornu-cervi.</title>
        <authorList>
            <person name="Jeong S."/>
        </authorList>
    </citation>
    <scope>NUCLEOTIDE SEQUENCE [LARGE SCALE GENOMIC DNA]</scope>
    <source>
        <strain evidence="2 3">StC1</strain>
    </source>
</reference>
<dbReference type="EMBL" id="QFWV02000001">
    <property type="protein sequence ID" value="RKF08594.1"/>
    <property type="molecule type" value="Genomic_DNA"/>
</dbReference>
<feature type="compositionally biased region" description="Basic and acidic residues" evidence="1">
    <location>
        <begin position="38"/>
        <end position="47"/>
    </location>
</feature>
<keyword evidence="3" id="KW-1185">Reference proteome</keyword>
<evidence type="ECO:0000256" key="1">
    <source>
        <dbReference type="SAM" id="MobiDB-lite"/>
    </source>
</evidence>
<dbReference type="OrthoDB" id="8293772at2"/>
<gene>
    <name evidence="2" type="ORF">DEM25_000990</name>
</gene>